<dbReference type="Gene3D" id="3.90.1200.10">
    <property type="match status" value="1"/>
</dbReference>
<evidence type="ECO:0000313" key="2">
    <source>
        <dbReference type="EMBL" id="QEU83962.1"/>
    </source>
</evidence>
<protein>
    <submittedName>
        <fullName evidence="2">Phosphotransferase family protein</fullName>
    </submittedName>
</protein>
<dbReference type="InterPro" id="IPR052898">
    <property type="entry name" value="ACAD10-like"/>
</dbReference>
<dbReference type="SUPFAM" id="SSF56112">
    <property type="entry name" value="Protein kinase-like (PK-like)"/>
    <property type="match status" value="1"/>
</dbReference>
<dbReference type="CDD" id="cd05154">
    <property type="entry name" value="ACAD10_11_N-like"/>
    <property type="match status" value="1"/>
</dbReference>
<dbReference type="InterPro" id="IPR041726">
    <property type="entry name" value="ACAD10_11_N"/>
</dbReference>
<sequence length="366" mass="40658">MSEEMTAYDAETAPVRPGEDLDWPRVEAYLRAELPELTGEFSVLQFPHGSANLTYRIRFGDTPLVLRRPPFGQLAPGAHDMRREHKALSRLWRAYPRAPRALLFCDDHSVAGADFLVMEYRPGIVVWDAVPESMAAFLDAGHRIGLAVIDALADLHRVDPSACGLGDLGRPDGFLARQVAGWRKRWDLAATEDSDPTAAELGERLAASLPESGPPAVLHNDFKIDNCQFAPDDPDTVVSVFDWDMATLGDPLVDLGTLLNYWPDPEFGDAGALAELRLSRLGLPSRQEVVDRYAARSERSVRDIDWYEAYGCFKTLVILQQLYARHLRGETTDERMARRGAHISVLAERGMSRLGLPTTLPTKGLQ</sequence>
<evidence type="ECO:0000313" key="3">
    <source>
        <dbReference type="Proteomes" id="UP000327143"/>
    </source>
</evidence>
<dbReference type="InterPro" id="IPR011009">
    <property type="entry name" value="Kinase-like_dom_sf"/>
</dbReference>
<dbReference type="Gene3D" id="3.30.200.20">
    <property type="entry name" value="Phosphorylase Kinase, domain 1"/>
    <property type="match status" value="1"/>
</dbReference>
<dbReference type="PANTHER" id="PTHR47829">
    <property type="entry name" value="HYDROLASE, PUTATIVE (AFU_ORTHOLOGUE AFUA_1G12880)-RELATED"/>
    <property type="match status" value="1"/>
</dbReference>
<dbReference type="EMBL" id="CP023700">
    <property type="protein sequence ID" value="QEU83962.1"/>
    <property type="molecule type" value="Genomic_DNA"/>
</dbReference>
<dbReference type="Proteomes" id="UP000327143">
    <property type="component" value="Chromosome"/>
</dbReference>
<dbReference type="PANTHER" id="PTHR47829:SF1">
    <property type="entry name" value="HAD FAMILY PHOSPHATASE"/>
    <property type="match status" value="1"/>
</dbReference>
<evidence type="ECO:0000259" key="1">
    <source>
        <dbReference type="Pfam" id="PF01636"/>
    </source>
</evidence>
<reference evidence="2 3" key="1">
    <citation type="submission" date="2017-09" db="EMBL/GenBank/DDBJ databases">
        <authorList>
            <person name="Lee N."/>
            <person name="Cho B.-K."/>
        </authorList>
    </citation>
    <scope>NUCLEOTIDE SEQUENCE [LARGE SCALE GENOMIC DNA]</scope>
    <source>
        <strain evidence="2 3">ATCC 39115</strain>
    </source>
</reference>
<dbReference type="InterPro" id="IPR002575">
    <property type="entry name" value="Aminoglycoside_PTrfase"/>
</dbReference>
<gene>
    <name evidence="2" type="ORF">CP969_04165</name>
</gene>
<name>A0ABX6A996_STRVD</name>
<accession>A0ABX6A996</accession>
<dbReference type="Pfam" id="PF01636">
    <property type="entry name" value="APH"/>
    <property type="match status" value="1"/>
</dbReference>
<keyword evidence="3" id="KW-1185">Reference proteome</keyword>
<proteinExistence type="predicted"/>
<feature type="domain" description="Aminoglycoside phosphotransferase" evidence="1">
    <location>
        <begin position="43"/>
        <end position="269"/>
    </location>
</feature>
<organism evidence="2 3">
    <name type="scientific">Streptomyces viridosporus T7A</name>
    <dbReference type="NCBI Taxonomy" id="665577"/>
    <lineage>
        <taxon>Bacteria</taxon>
        <taxon>Bacillati</taxon>
        <taxon>Actinomycetota</taxon>
        <taxon>Actinomycetes</taxon>
        <taxon>Kitasatosporales</taxon>
        <taxon>Streptomycetaceae</taxon>
        <taxon>Streptomyces</taxon>
    </lineage>
</organism>